<evidence type="ECO:0000313" key="2">
    <source>
        <dbReference type="Proteomes" id="UP000749471"/>
    </source>
</evidence>
<keyword evidence="1" id="KW-0449">Lipoprotein</keyword>
<dbReference type="InterPro" id="IPR019076">
    <property type="entry name" value="Spore_lipoprot_YhcN/YlaJ-like"/>
</dbReference>
<proteinExistence type="predicted"/>
<reference evidence="1 2" key="1">
    <citation type="submission" date="2021-06" db="EMBL/GenBank/DDBJ databases">
        <authorList>
            <person name="Sun Q."/>
            <person name="Li D."/>
        </authorList>
    </citation>
    <scope>NUCLEOTIDE SEQUENCE [LARGE SCALE GENOMIC DNA]</scope>
    <source>
        <strain evidence="1 2">MSJ-40</strain>
    </source>
</reference>
<organism evidence="1 2">
    <name type="scientific">Tissierella simiarum</name>
    <dbReference type="NCBI Taxonomy" id="2841534"/>
    <lineage>
        <taxon>Bacteria</taxon>
        <taxon>Bacillati</taxon>
        <taxon>Bacillota</taxon>
        <taxon>Tissierellia</taxon>
        <taxon>Tissierellales</taxon>
        <taxon>Tissierellaceae</taxon>
        <taxon>Tissierella</taxon>
    </lineage>
</organism>
<dbReference type="RefSeq" id="WP_216519090.1">
    <property type="nucleotide sequence ID" value="NZ_JAHLPM010000007.1"/>
</dbReference>
<gene>
    <name evidence="1" type="ORF">KQI42_09215</name>
</gene>
<sequence length="156" mass="17257">MIKNKKIVLILIGVLLIAQVGCRANTNKESLEGKDINDSTVEVGAPDKAIIDRSESVSDLVVELFGVDNATCIIFNDIAVVGIKMAYDTELTDAMKETIINLVVENDSMIRQVVITENEKIFEQVENIIGGLMKGKPYDGYVTEINRIIEKIKKDN</sequence>
<protein>
    <submittedName>
        <fullName evidence="1">YhcN/YlaJ family sporulation lipoprotein</fullName>
    </submittedName>
</protein>
<dbReference type="Pfam" id="PF09580">
    <property type="entry name" value="Spore_YhcN_YlaJ"/>
    <property type="match status" value="1"/>
</dbReference>
<dbReference type="Proteomes" id="UP000749471">
    <property type="component" value="Unassembled WGS sequence"/>
</dbReference>
<name>A0ABS6E5J2_9FIRM</name>
<evidence type="ECO:0000313" key="1">
    <source>
        <dbReference type="EMBL" id="MBU5438187.1"/>
    </source>
</evidence>
<accession>A0ABS6E5J2</accession>
<keyword evidence="2" id="KW-1185">Reference proteome</keyword>
<dbReference type="EMBL" id="JAHLPM010000007">
    <property type="protein sequence ID" value="MBU5438187.1"/>
    <property type="molecule type" value="Genomic_DNA"/>
</dbReference>
<comment type="caution">
    <text evidence="1">The sequence shown here is derived from an EMBL/GenBank/DDBJ whole genome shotgun (WGS) entry which is preliminary data.</text>
</comment>